<evidence type="ECO:0000256" key="1">
    <source>
        <dbReference type="SAM" id="MobiDB-lite"/>
    </source>
</evidence>
<name>A0AAQ3P360_VIGMU</name>
<dbReference type="AlphaFoldDB" id="A0AAQ3P360"/>
<feature type="region of interest" description="Disordered" evidence="1">
    <location>
        <begin position="17"/>
        <end position="50"/>
    </location>
</feature>
<dbReference type="Proteomes" id="UP001374535">
    <property type="component" value="Chromosome 2"/>
</dbReference>
<feature type="region of interest" description="Disordered" evidence="1">
    <location>
        <begin position="85"/>
        <end position="116"/>
    </location>
</feature>
<sequence>MTAFYIKGRVFSALDTNYPPNHNGLPGFRAHHRAPKKREQTQAQEEDHHQRGFRCSSCMRGWCRHLRGCSENRFLHKKRNPDTRCLREATRGPKHEAGRNDLRLRGVQREMQENPR</sequence>
<evidence type="ECO:0000313" key="3">
    <source>
        <dbReference type="Proteomes" id="UP001374535"/>
    </source>
</evidence>
<dbReference type="EMBL" id="CP144699">
    <property type="protein sequence ID" value="WVZ20050.1"/>
    <property type="molecule type" value="Genomic_DNA"/>
</dbReference>
<gene>
    <name evidence="2" type="ORF">V8G54_007372</name>
</gene>
<protein>
    <submittedName>
        <fullName evidence="2">Uncharacterized protein</fullName>
    </submittedName>
</protein>
<organism evidence="2 3">
    <name type="scientific">Vigna mungo</name>
    <name type="common">Black gram</name>
    <name type="synonym">Phaseolus mungo</name>
    <dbReference type="NCBI Taxonomy" id="3915"/>
    <lineage>
        <taxon>Eukaryota</taxon>
        <taxon>Viridiplantae</taxon>
        <taxon>Streptophyta</taxon>
        <taxon>Embryophyta</taxon>
        <taxon>Tracheophyta</taxon>
        <taxon>Spermatophyta</taxon>
        <taxon>Magnoliopsida</taxon>
        <taxon>eudicotyledons</taxon>
        <taxon>Gunneridae</taxon>
        <taxon>Pentapetalae</taxon>
        <taxon>rosids</taxon>
        <taxon>fabids</taxon>
        <taxon>Fabales</taxon>
        <taxon>Fabaceae</taxon>
        <taxon>Papilionoideae</taxon>
        <taxon>50 kb inversion clade</taxon>
        <taxon>NPAAA clade</taxon>
        <taxon>indigoferoid/millettioid clade</taxon>
        <taxon>Phaseoleae</taxon>
        <taxon>Vigna</taxon>
    </lineage>
</organism>
<evidence type="ECO:0000313" key="2">
    <source>
        <dbReference type="EMBL" id="WVZ20050.1"/>
    </source>
</evidence>
<reference evidence="2 3" key="1">
    <citation type="journal article" date="2023" name="Life. Sci Alliance">
        <title>Evolutionary insights into 3D genome organization and epigenetic landscape of Vigna mungo.</title>
        <authorList>
            <person name="Junaid A."/>
            <person name="Singh B."/>
            <person name="Bhatia S."/>
        </authorList>
    </citation>
    <scope>NUCLEOTIDE SEQUENCE [LARGE SCALE GENOMIC DNA]</scope>
    <source>
        <strain evidence="2">Urdbean</strain>
    </source>
</reference>
<proteinExistence type="predicted"/>
<feature type="compositionally biased region" description="Basic and acidic residues" evidence="1">
    <location>
        <begin position="37"/>
        <end position="50"/>
    </location>
</feature>
<keyword evidence="3" id="KW-1185">Reference proteome</keyword>
<accession>A0AAQ3P360</accession>